<evidence type="ECO:0000313" key="10">
    <source>
        <dbReference type="Proteomes" id="UP000266482"/>
    </source>
</evidence>
<feature type="transmembrane region" description="Helical" evidence="7">
    <location>
        <begin position="360"/>
        <end position="379"/>
    </location>
</feature>
<dbReference type="PROSITE" id="PS50850">
    <property type="entry name" value="MFS"/>
    <property type="match status" value="1"/>
</dbReference>
<comment type="caution">
    <text evidence="9">The sequence shown here is derived from an EMBL/GenBank/DDBJ whole genome shotgun (WGS) entry which is preliminary data.</text>
</comment>
<dbReference type="InterPro" id="IPR050189">
    <property type="entry name" value="MFS_Efflux_Transporters"/>
</dbReference>
<evidence type="ECO:0000256" key="5">
    <source>
        <dbReference type="ARBA" id="ARBA00022989"/>
    </source>
</evidence>
<reference evidence="9 10" key="1">
    <citation type="submission" date="2018-09" db="EMBL/GenBank/DDBJ databases">
        <title>Paenibacillus aracenensis nov. sp. isolated from a cave in southern Spain.</title>
        <authorList>
            <person name="Jurado V."/>
            <person name="Gutierrez-Patricio S."/>
            <person name="Gonzalez-Pimentel J.L."/>
            <person name="Miller A.Z."/>
            <person name="Laiz L."/>
            <person name="Saiz-Jimenez C."/>
        </authorList>
    </citation>
    <scope>NUCLEOTIDE SEQUENCE [LARGE SCALE GENOMIC DNA]</scope>
    <source>
        <strain evidence="9 10">DSM 22867</strain>
    </source>
</reference>
<evidence type="ECO:0000256" key="2">
    <source>
        <dbReference type="ARBA" id="ARBA00022448"/>
    </source>
</evidence>
<dbReference type="OrthoDB" id="2727100at2"/>
<feature type="transmembrane region" description="Helical" evidence="7">
    <location>
        <begin position="293"/>
        <end position="315"/>
    </location>
</feature>
<keyword evidence="5 7" id="KW-1133">Transmembrane helix</keyword>
<keyword evidence="2" id="KW-0813">Transport</keyword>
<feature type="transmembrane region" description="Helical" evidence="7">
    <location>
        <begin position="327"/>
        <end position="348"/>
    </location>
</feature>
<feature type="transmembrane region" description="Helical" evidence="7">
    <location>
        <begin position="70"/>
        <end position="88"/>
    </location>
</feature>
<evidence type="ECO:0000256" key="4">
    <source>
        <dbReference type="ARBA" id="ARBA00022692"/>
    </source>
</evidence>
<dbReference type="PANTHER" id="PTHR43124:SF10">
    <property type="entry name" value="PURINE EFFLUX PUMP PBUE"/>
    <property type="match status" value="1"/>
</dbReference>
<proteinExistence type="predicted"/>
<dbReference type="CDD" id="cd17324">
    <property type="entry name" value="MFS_NepI_like"/>
    <property type="match status" value="1"/>
</dbReference>
<feature type="transmembrane region" description="Helical" evidence="7">
    <location>
        <begin position="157"/>
        <end position="179"/>
    </location>
</feature>
<organism evidence="9 10">
    <name type="scientific">Paenibacillus nanensis</name>
    <dbReference type="NCBI Taxonomy" id="393251"/>
    <lineage>
        <taxon>Bacteria</taxon>
        <taxon>Bacillati</taxon>
        <taxon>Bacillota</taxon>
        <taxon>Bacilli</taxon>
        <taxon>Bacillales</taxon>
        <taxon>Paenibacillaceae</taxon>
        <taxon>Paenibacillus</taxon>
    </lineage>
</organism>
<feature type="transmembrane region" description="Helical" evidence="7">
    <location>
        <begin position="268"/>
        <end position="287"/>
    </location>
</feature>
<feature type="transmembrane region" description="Helical" evidence="7">
    <location>
        <begin position="238"/>
        <end position="256"/>
    </location>
</feature>
<dbReference type="AlphaFoldDB" id="A0A3A1V097"/>
<dbReference type="GO" id="GO:0022857">
    <property type="term" value="F:transmembrane transporter activity"/>
    <property type="evidence" value="ECO:0007669"/>
    <property type="project" value="InterPro"/>
</dbReference>
<feature type="domain" description="Major facilitator superfamily (MFS) profile" evidence="8">
    <location>
        <begin position="5"/>
        <end position="381"/>
    </location>
</feature>
<evidence type="ECO:0000256" key="3">
    <source>
        <dbReference type="ARBA" id="ARBA00022475"/>
    </source>
</evidence>
<dbReference type="InterPro" id="IPR036259">
    <property type="entry name" value="MFS_trans_sf"/>
</dbReference>
<dbReference type="PANTHER" id="PTHR43124">
    <property type="entry name" value="PURINE EFFLUX PUMP PBUE"/>
    <property type="match status" value="1"/>
</dbReference>
<dbReference type="InterPro" id="IPR020846">
    <property type="entry name" value="MFS_dom"/>
</dbReference>
<evidence type="ECO:0000313" key="9">
    <source>
        <dbReference type="EMBL" id="RIX53925.1"/>
    </source>
</evidence>
<feature type="transmembrane region" description="Helical" evidence="7">
    <location>
        <begin position="40"/>
        <end position="63"/>
    </location>
</feature>
<accession>A0A3A1V097</accession>
<sequence length="390" mass="40131">MNKITLYVLALGVFLTATSELVVSGILPRIAADVNISLAMAGQLISAYSLAFAIATPIVVSLTNGMKRKALLLGALGIYMVGSAASALSQEVIVLMAARVLLGASSGVFLVVSFGIVSKLVPPEKLGSSIATIIMGFSTALILGVPIGIAVTDWLGWQAIFAMLGLLSAAVGFIIYRLLPEVEGDASVPLSRQIKALGSMVIIAALLMTLFREGGGSVFLTYITPYLQETMGYRPSDIAVIMLVYGVVGAVGSRLGGSFVDRWGTMPVLTATIAAQAASLVLLPLAAGYSWAALLLIGILFFSMFASGPAVQSYIIGRSQGSSNLVLSINTSVIHLGLAGGAGAGGILVGGTESVRHHPWLAGFLILLGLTAAFISFAASRKPQTAKSAA</sequence>
<dbReference type="InterPro" id="IPR011701">
    <property type="entry name" value="MFS"/>
</dbReference>
<keyword evidence="10" id="KW-1185">Reference proteome</keyword>
<feature type="transmembrane region" description="Helical" evidence="7">
    <location>
        <begin position="94"/>
        <end position="117"/>
    </location>
</feature>
<dbReference type="GO" id="GO:0005886">
    <property type="term" value="C:plasma membrane"/>
    <property type="evidence" value="ECO:0007669"/>
    <property type="project" value="UniProtKB-SubCell"/>
</dbReference>
<feature type="transmembrane region" description="Helical" evidence="7">
    <location>
        <begin position="200"/>
        <end position="223"/>
    </location>
</feature>
<dbReference type="EMBL" id="QXQA01000003">
    <property type="protein sequence ID" value="RIX53925.1"/>
    <property type="molecule type" value="Genomic_DNA"/>
</dbReference>
<name>A0A3A1V097_9BACL</name>
<keyword evidence="3" id="KW-1003">Cell membrane</keyword>
<feature type="transmembrane region" description="Helical" evidence="7">
    <location>
        <begin position="129"/>
        <end position="151"/>
    </location>
</feature>
<evidence type="ECO:0000256" key="6">
    <source>
        <dbReference type="ARBA" id="ARBA00023136"/>
    </source>
</evidence>
<evidence type="ECO:0000259" key="8">
    <source>
        <dbReference type="PROSITE" id="PS50850"/>
    </source>
</evidence>
<evidence type="ECO:0000256" key="1">
    <source>
        <dbReference type="ARBA" id="ARBA00004651"/>
    </source>
</evidence>
<comment type="subcellular location">
    <subcellularLocation>
        <location evidence="1">Cell membrane</location>
        <topology evidence="1">Multi-pass membrane protein</topology>
    </subcellularLocation>
</comment>
<dbReference type="Pfam" id="PF07690">
    <property type="entry name" value="MFS_1"/>
    <property type="match status" value="1"/>
</dbReference>
<gene>
    <name evidence="9" type="ORF">D3P08_06610</name>
</gene>
<keyword evidence="6 7" id="KW-0472">Membrane</keyword>
<protein>
    <submittedName>
        <fullName evidence="9">MFS transporter</fullName>
    </submittedName>
</protein>
<dbReference type="RefSeq" id="WP_119598671.1">
    <property type="nucleotide sequence ID" value="NZ_QXQA01000003.1"/>
</dbReference>
<dbReference type="Gene3D" id="1.20.1250.20">
    <property type="entry name" value="MFS general substrate transporter like domains"/>
    <property type="match status" value="2"/>
</dbReference>
<dbReference type="Proteomes" id="UP000266482">
    <property type="component" value="Unassembled WGS sequence"/>
</dbReference>
<keyword evidence="4 7" id="KW-0812">Transmembrane</keyword>
<dbReference type="SUPFAM" id="SSF103473">
    <property type="entry name" value="MFS general substrate transporter"/>
    <property type="match status" value="1"/>
</dbReference>
<evidence type="ECO:0000256" key="7">
    <source>
        <dbReference type="SAM" id="Phobius"/>
    </source>
</evidence>